<reference evidence="1 2" key="1">
    <citation type="submission" date="2018-09" db="EMBL/GenBank/DDBJ databases">
        <title>YIM 75000 draft genome.</title>
        <authorList>
            <person name="Tang S."/>
            <person name="Feng Y."/>
        </authorList>
    </citation>
    <scope>NUCLEOTIDE SEQUENCE [LARGE SCALE GENOMIC DNA]</scope>
    <source>
        <strain evidence="1 2">YIM 75000</strain>
    </source>
</reference>
<keyword evidence="2" id="KW-1185">Reference proteome</keyword>
<dbReference type="Proteomes" id="UP000265614">
    <property type="component" value="Unassembled WGS sequence"/>
</dbReference>
<protein>
    <submittedName>
        <fullName evidence="1">Uncharacterized protein</fullName>
    </submittedName>
</protein>
<name>A0A3A3YRR3_9ACTN</name>
<sequence>MFVAATPDTVQLIVLRRALDGPRTVADGSLTVAAVPAAPVVRAGTPRVERVERVGDRLDLYL</sequence>
<organism evidence="1 2">
    <name type="scientific">Vallicoccus soli</name>
    <dbReference type="NCBI Taxonomy" id="2339232"/>
    <lineage>
        <taxon>Bacteria</taxon>
        <taxon>Bacillati</taxon>
        <taxon>Actinomycetota</taxon>
        <taxon>Actinomycetes</taxon>
        <taxon>Motilibacterales</taxon>
        <taxon>Vallicoccaceae</taxon>
        <taxon>Vallicoccus</taxon>
    </lineage>
</organism>
<evidence type="ECO:0000313" key="2">
    <source>
        <dbReference type="Proteomes" id="UP000265614"/>
    </source>
</evidence>
<dbReference type="EMBL" id="QZEZ01000009">
    <property type="protein sequence ID" value="RJK93388.1"/>
    <property type="molecule type" value="Genomic_DNA"/>
</dbReference>
<gene>
    <name evidence="1" type="ORF">D5H78_16290</name>
</gene>
<accession>A0A3A3YRR3</accession>
<comment type="caution">
    <text evidence="1">The sequence shown here is derived from an EMBL/GenBank/DDBJ whole genome shotgun (WGS) entry which is preliminary data.</text>
</comment>
<dbReference type="RefSeq" id="WP_119951574.1">
    <property type="nucleotide sequence ID" value="NZ_QZEZ01000009.1"/>
</dbReference>
<dbReference type="AlphaFoldDB" id="A0A3A3YRR3"/>
<proteinExistence type="predicted"/>
<evidence type="ECO:0000313" key="1">
    <source>
        <dbReference type="EMBL" id="RJK93388.1"/>
    </source>
</evidence>